<sequence length="70" mass="8115">MADRFDVGDIIKMKKPHPCGSQEWEVLRVGADFRLKCMGCGHQIMVSRKLVEKNTRQITKKEKQDESTDH</sequence>
<dbReference type="InterPro" id="IPR009296">
    <property type="entry name" value="DUF951"/>
</dbReference>
<evidence type="ECO:0000313" key="2">
    <source>
        <dbReference type="Proteomes" id="UP000322025"/>
    </source>
</evidence>
<dbReference type="PIRSF" id="PIRSF037263">
    <property type="entry name" value="DUF951_bac"/>
    <property type="match status" value="1"/>
</dbReference>
<dbReference type="OrthoDB" id="9802710at2"/>
<organism evidence="1 2">
    <name type="scientific">Mediterraneibacter catenae</name>
    <dbReference type="NCBI Taxonomy" id="2594882"/>
    <lineage>
        <taxon>Bacteria</taxon>
        <taxon>Bacillati</taxon>
        <taxon>Bacillota</taxon>
        <taxon>Clostridia</taxon>
        <taxon>Lachnospirales</taxon>
        <taxon>Lachnospiraceae</taxon>
        <taxon>Mediterraneibacter</taxon>
    </lineage>
</organism>
<dbReference type="RefSeq" id="WP_087150581.1">
    <property type="nucleotide sequence ID" value="NZ_VMSO01000012.1"/>
</dbReference>
<accession>A0A5M9I0K1</accession>
<comment type="caution">
    <text evidence="1">The sequence shown here is derived from an EMBL/GenBank/DDBJ whole genome shotgun (WGS) entry which is preliminary data.</text>
</comment>
<dbReference type="Proteomes" id="UP000322025">
    <property type="component" value="Unassembled WGS sequence"/>
</dbReference>
<dbReference type="Pfam" id="PF06107">
    <property type="entry name" value="DUF951"/>
    <property type="match status" value="1"/>
</dbReference>
<dbReference type="PANTHER" id="PTHR38455:SF1">
    <property type="entry name" value="DUF951 DOMAIN-CONTAINING PROTEIN"/>
    <property type="match status" value="1"/>
</dbReference>
<keyword evidence="2" id="KW-1185">Reference proteome</keyword>
<gene>
    <name evidence="1" type="ORF">FNY66_10065</name>
</gene>
<evidence type="ECO:0000313" key="1">
    <source>
        <dbReference type="EMBL" id="KAA8501081.1"/>
    </source>
</evidence>
<dbReference type="PANTHER" id="PTHR38455">
    <property type="entry name" value="HYPOTHETICAL CYTOSOLIC PROTEIN"/>
    <property type="match status" value="1"/>
</dbReference>
<name>A0A5M9I0K1_9FIRM</name>
<protein>
    <submittedName>
        <fullName evidence="1">DUF951 domain-containing protein</fullName>
    </submittedName>
</protein>
<proteinExistence type="predicted"/>
<reference evidence="1" key="1">
    <citation type="submission" date="2019-07" db="EMBL/GenBank/DDBJ databases">
        <authorList>
            <person name="Wongkuna S."/>
            <person name="Scaria J."/>
        </authorList>
    </citation>
    <scope>NUCLEOTIDE SEQUENCE [LARGE SCALE GENOMIC DNA]</scope>
    <source>
        <strain evidence="1">SW178</strain>
    </source>
</reference>
<dbReference type="EMBL" id="VMSO01000012">
    <property type="protein sequence ID" value="KAA8501081.1"/>
    <property type="molecule type" value="Genomic_DNA"/>
</dbReference>
<dbReference type="AlphaFoldDB" id="A0A5M9I0K1"/>